<keyword evidence="15 21" id="KW-0675">Receptor</keyword>
<dbReference type="Gene3D" id="3.30.430.20">
    <property type="entry name" value="Gnk2 domain, C-X8-C-X2-C motif"/>
    <property type="match status" value="2"/>
</dbReference>
<feature type="transmembrane region" description="Helical" evidence="18">
    <location>
        <begin position="304"/>
        <end position="325"/>
    </location>
</feature>
<dbReference type="InterPro" id="IPR000719">
    <property type="entry name" value="Prot_kinase_dom"/>
</dbReference>
<dbReference type="PROSITE" id="PS51473">
    <property type="entry name" value="GNK2"/>
    <property type="match status" value="2"/>
</dbReference>
<feature type="domain" description="Gnk2-homologous" evidence="20">
    <location>
        <begin position="156"/>
        <end position="266"/>
    </location>
</feature>
<evidence type="ECO:0000256" key="8">
    <source>
        <dbReference type="ARBA" id="ARBA00022729"/>
    </source>
</evidence>
<sequence>MHYLHDHSRLKIIHDDLKHLQFYIKILFVWLTSSTSSASPNYNDIYCPNNKTYEPNSTIFNTNLNVVLFTLVSNATQGADSYSSIMGFGTTNAVNGVFHCRGDVSSTTCQDCVTTAARDITHLCPNQTESIIWYDECMLRYTSRYFSPTASLVPRLNLKNNTDISISTHDLVNYNQLLLSFLGSLATEASDSQTEKKFATGEESFDFRGYSKKVVTVYGLAQCVPGVTNVQCEGCLVNALRSLDTCCEGARALLAWCNIRYDLYRFYNTTGGDSASPPVSPSSVLQKYIKIYVNLSCFLLSTNVFLFILLFIFIFLYRLGCYLLMRRSRWKKYKTLLRENFGDESARLQSLQYNLATIEEATKKFSPENKIGKGGFGEVYKGVLIDRRQIAVKKLSRSSGQGSVEFKNEVLEIAKLQHRNLVTLIGFCLEGQEKMLIYEYVTNKSLDYFLFDHKKSRLLHWFESYKIIEGIAHGIHYLHDYSRLKIIHRDLKPSNVLLDDNMNPKISDFGMARMVALDQDRGSTNRIVGTYGYMSQEYAMHGQLSEKSDVFSFGVIVLEIIIVLGGNGGDQTPLELIDQDIKESCNHSEVVKCIQIGLLCVQEKPDDRPTTATVVSYLTSPSAELPFPGEPTKSMHSEILQKMVAGELSSASFSTVNEMYSSVVPSSTLSDNA</sequence>
<keyword evidence="5" id="KW-0723">Serine/threonine-protein kinase</keyword>
<keyword evidence="9" id="KW-0677">Repeat</keyword>
<evidence type="ECO:0000256" key="16">
    <source>
        <dbReference type="ARBA" id="ARBA00023180"/>
    </source>
</evidence>
<dbReference type="InterPro" id="IPR008271">
    <property type="entry name" value="Ser/Thr_kinase_AS"/>
</dbReference>
<dbReference type="CDD" id="cd23509">
    <property type="entry name" value="Gnk2-like"/>
    <property type="match status" value="2"/>
</dbReference>
<dbReference type="GO" id="GO:0007165">
    <property type="term" value="P:signal transduction"/>
    <property type="evidence" value="ECO:0000318"/>
    <property type="project" value="GO_Central"/>
</dbReference>
<dbReference type="GO" id="GO:0004674">
    <property type="term" value="F:protein serine/threonine kinase activity"/>
    <property type="evidence" value="ECO:0000318"/>
    <property type="project" value="GO_Central"/>
</dbReference>
<dbReference type="AlphaFoldDB" id="A0A072VPM5"/>
<accession>A0A072VPM5</accession>
<evidence type="ECO:0000259" key="20">
    <source>
        <dbReference type="PROSITE" id="PS51473"/>
    </source>
</evidence>
<proteinExistence type="inferred from homology"/>
<dbReference type="InterPro" id="IPR002902">
    <property type="entry name" value="GNK2"/>
</dbReference>
<dbReference type="InterPro" id="IPR017441">
    <property type="entry name" value="Protein_kinase_ATP_BS"/>
</dbReference>
<dbReference type="Pfam" id="PF01657">
    <property type="entry name" value="Stress-antifung"/>
    <property type="match status" value="2"/>
</dbReference>
<evidence type="ECO:0000256" key="14">
    <source>
        <dbReference type="ARBA" id="ARBA00023136"/>
    </source>
</evidence>
<keyword evidence="14 18" id="KW-0472">Membrane</keyword>
<keyword evidence="4" id="KW-1003">Cell membrane</keyword>
<keyword evidence="23" id="KW-1185">Reference proteome</keyword>
<evidence type="ECO:0000313" key="23">
    <source>
        <dbReference type="Proteomes" id="UP000002051"/>
    </source>
</evidence>
<protein>
    <submittedName>
        <fullName evidence="21">Cysteine-rich receptor-kinase-like protein</fullName>
    </submittedName>
</protein>
<comment type="similarity">
    <text evidence="2">In the N-terminal section; belongs to the leguminous lectin family.</text>
</comment>
<dbReference type="Proteomes" id="UP000002051">
    <property type="component" value="Unassembled WGS sequence"/>
</dbReference>
<dbReference type="PaxDb" id="3880-AES85155"/>
<feature type="domain" description="Protein kinase" evidence="19">
    <location>
        <begin position="365"/>
        <end position="628"/>
    </location>
</feature>
<dbReference type="PROSITE" id="PS00108">
    <property type="entry name" value="PROTEIN_KINASE_ST"/>
    <property type="match status" value="1"/>
</dbReference>
<gene>
    <name evidence="21" type="ordered locus">MTR_1g105725</name>
</gene>
<reference evidence="22" key="3">
    <citation type="submission" date="2015-04" db="UniProtKB">
        <authorList>
            <consortium name="EnsemblPlants"/>
        </authorList>
    </citation>
    <scope>IDENTIFICATION</scope>
    <source>
        <strain evidence="22">cv. Jemalong A17</strain>
    </source>
</reference>
<dbReference type="Pfam" id="PF07714">
    <property type="entry name" value="PK_Tyr_Ser-Thr"/>
    <property type="match status" value="1"/>
</dbReference>
<evidence type="ECO:0000256" key="9">
    <source>
        <dbReference type="ARBA" id="ARBA00022737"/>
    </source>
</evidence>
<evidence type="ECO:0000256" key="4">
    <source>
        <dbReference type="ARBA" id="ARBA00022475"/>
    </source>
</evidence>
<keyword evidence="16" id="KW-0325">Glycoprotein</keyword>
<dbReference type="FunFam" id="3.30.200.20:FF:000727">
    <property type="entry name" value="Cysteine-rich RLK (RECEPTOR-like protein kinase) 23"/>
    <property type="match status" value="1"/>
</dbReference>
<dbReference type="GO" id="GO:0002229">
    <property type="term" value="P:defense response to oomycetes"/>
    <property type="evidence" value="ECO:0007669"/>
    <property type="project" value="UniProtKB-ARBA"/>
</dbReference>
<reference evidence="21 23" key="1">
    <citation type="journal article" date="2011" name="Nature">
        <title>The Medicago genome provides insight into the evolution of rhizobial symbioses.</title>
        <authorList>
            <person name="Young N.D."/>
            <person name="Debelle F."/>
            <person name="Oldroyd G.E."/>
            <person name="Geurts R."/>
            <person name="Cannon S.B."/>
            <person name="Udvardi M.K."/>
            <person name="Benedito V.A."/>
            <person name="Mayer K.F."/>
            <person name="Gouzy J."/>
            <person name="Schoof H."/>
            <person name="Van de Peer Y."/>
            <person name="Proost S."/>
            <person name="Cook D.R."/>
            <person name="Meyers B.C."/>
            <person name="Spannagl M."/>
            <person name="Cheung F."/>
            <person name="De Mita S."/>
            <person name="Krishnakumar V."/>
            <person name="Gundlach H."/>
            <person name="Zhou S."/>
            <person name="Mudge J."/>
            <person name="Bharti A.K."/>
            <person name="Murray J.D."/>
            <person name="Naoumkina M.A."/>
            <person name="Rosen B."/>
            <person name="Silverstein K.A."/>
            <person name="Tang H."/>
            <person name="Rombauts S."/>
            <person name="Zhao P.X."/>
            <person name="Zhou P."/>
            <person name="Barbe V."/>
            <person name="Bardou P."/>
            <person name="Bechner M."/>
            <person name="Bellec A."/>
            <person name="Berger A."/>
            <person name="Berges H."/>
            <person name="Bidwell S."/>
            <person name="Bisseling T."/>
            <person name="Choisne N."/>
            <person name="Couloux A."/>
            <person name="Denny R."/>
            <person name="Deshpande S."/>
            <person name="Dai X."/>
            <person name="Doyle J.J."/>
            <person name="Dudez A.M."/>
            <person name="Farmer A.D."/>
            <person name="Fouteau S."/>
            <person name="Franken C."/>
            <person name="Gibelin C."/>
            <person name="Gish J."/>
            <person name="Goldstein S."/>
            <person name="Gonzalez A.J."/>
            <person name="Green P.J."/>
            <person name="Hallab A."/>
            <person name="Hartog M."/>
            <person name="Hua A."/>
            <person name="Humphray S.J."/>
            <person name="Jeong D.H."/>
            <person name="Jing Y."/>
            <person name="Jocker A."/>
            <person name="Kenton S.M."/>
            <person name="Kim D.J."/>
            <person name="Klee K."/>
            <person name="Lai H."/>
            <person name="Lang C."/>
            <person name="Lin S."/>
            <person name="Macmil S.L."/>
            <person name="Magdelenat G."/>
            <person name="Matthews L."/>
            <person name="McCorrison J."/>
            <person name="Monaghan E.L."/>
            <person name="Mun J.H."/>
            <person name="Najar F.Z."/>
            <person name="Nicholson C."/>
            <person name="Noirot C."/>
            <person name="O'Bleness M."/>
            <person name="Paule C.R."/>
            <person name="Poulain J."/>
            <person name="Prion F."/>
            <person name="Qin B."/>
            <person name="Qu C."/>
            <person name="Retzel E.F."/>
            <person name="Riddle C."/>
            <person name="Sallet E."/>
            <person name="Samain S."/>
            <person name="Samson N."/>
            <person name="Sanders I."/>
            <person name="Saurat O."/>
            <person name="Scarpelli C."/>
            <person name="Schiex T."/>
            <person name="Segurens B."/>
            <person name="Severin A.J."/>
            <person name="Sherrier D.J."/>
            <person name="Shi R."/>
            <person name="Sims S."/>
            <person name="Singer S.R."/>
            <person name="Sinharoy S."/>
            <person name="Sterck L."/>
            <person name="Viollet A."/>
            <person name="Wang B.B."/>
            <person name="Wang K."/>
            <person name="Wang M."/>
            <person name="Wang X."/>
            <person name="Warfsmann J."/>
            <person name="Weissenbach J."/>
            <person name="White D.D."/>
            <person name="White J.D."/>
            <person name="Wiley G.B."/>
            <person name="Wincker P."/>
            <person name="Xing Y."/>
            <person name="Yang L."/>
            <person name="Yao Z."/>
            <person name="Ying F."/>
            <person name="Zhai J."/>
            <person name="Zhou L."/>
            <person name="Zuber A."/>
            <person name="Denarie J."/>
            <person name="Dixon R.A."/>
            <person name="May G.D."/>
            <person name="Schwartz D.C."/>
            <person name="Rogers J."/>
            <person name="Quetier F."/>
            <person name="Town C.D."/>
            <person name="Roe B.A."/>
        </authorList>
    </citation>
    <scope>NUCLEOTIDE SEQUENCE [LARGE SCALE GENOMIC DNA]</scope>
    <source>
        <strain evidence="21">A17</strain>
        <strain evidence="22 23">cv. Jemalong A17</strain>
    </source>
</reference>
<dbReference type="InterPro" id="IPR038408">
    <property type="entry name" value="GNK2_sf"/>
</dbReference>
<keyword evidence="10 17" id="KW-0547">Nucleotide-binding</keyword>
<dbReference type="GO" id="GO:0042742">
    <property type="term" value="P:defense response to bacterium"/>
    <property type="evidence" value="ECO:0000318"/>
    <property type="project" value="GO_Central"/>
</dbReference>
<dbReference type="Gene3D" id="3.30.200.20">
    <property type="entry name" value="Phosphorylase Kinase, domain 1"/>
    <property type="match status" value="1"/>
</dbReference>
<organism evidence="21 23">
    <name type="scientific">Medicago truncatula</name>
    <name type="common">Barrel medic</name>
    <name type="synonym">Medicago tribuloides</name>
    <dbReference type="NCBI Taxonomy" id="3880"/>
    <lineage>
        <taxon>Eukaryota</taxon>
        <taxon>Viridiplantae</taxon>
        <taxon>Streptophyta</taxon>
        <taxon>Embryophyta</taxon>
        <taxon>Tracheophyta</taxon>
        <taxon>Spermatophyta</taxon>
        <taxon>Magnoliopsida</taxon>
        <taxon>eudicotyledons</taxon>
        <taxon>Gunneridae</taxon>
        <taxon>Pentapetalae</taxon>
        <taxon>rosids</taxon>
        <taxon>fabids</taxon>
        <taxon>Fabales</taxon>
        <taxon>Fabaceae</taxon>
        <taxon>Papilionoideae</taxon>
        <taxon>50 kb inversion clade</taxon>
        <taxon>NPAAA clade</taxon>
        <taxon>Hologalegina</taxon>
        <taxon>IRL clade</taxon>
        <taxon>Trifolieae</taxon>
        <taxon>Medicago</taxon>
    </lineage>
</organism>
<dbReference type="EnsemblPlants" id="KEH43954">
    <property type="protein sequence ID" value="KEH43954"/>
    <property type="gene ID" value="MTR_1g105725"/>
</dbReference>
<keyword evidence="12 17" id="KW-0067">ATP-binding</keyword>
<evidence type="ECO:0000256" key="13">
    <source>
        <dbReference type="ARBA" id="ARBA00022989"/>
    </source>
</evidence>
<evidence type="ECO:0000256" key="5">
    <source>
        <dbReference type="ARBA" id="ARBA00022527"/>
    </source>
</evidence>
<dbReference type="FunFam" id="1.10.510.10:FF:000240">
    <property type="entry name" value="Lectin-domain containing receptor kinase A4.3"/>
    <property type="match status" value="1"/>
</dbReference>
<dbReference type="eggNOG" id="ENOG502QWDY">
    <property type="taxonomic scope" value="Eukaryota"/>
</dbReference>
<dbReference type="GO" id="GO:0009626">
    <property type="term" value="P:plant-type hypersensitive response"/>
    <property type="evidence" value="ECO:0000318"/>
    <property type="project" value="GO_Central"/>
</dbReference>
<dbReference type="CDD" id="cd14066">
    <property type="entry name" value="STKc_IRAK"/>
    <property type="match status" value="1"/>
</dbReference>
<evidence type="ECO:0000259" key="19">
    <source>
        <dbReference type="PROSITE" id="PS50011"/>
    </source>
</evidence>
<evidence type="ECO:0000256" key="2">
    <source>
        <dbReference type="ARBA" id="ARBA00008536"/>
    </source>
</evidence>
<evidence type="ECO:0000313" key="22">
    <source>
        <dbReference type="EnsemblPlants" id="KEH43954"/>
    </source>
</evidence>
<evidence type="ECO:0000256" key="15">
    <source>
        <dbReference type="ARBA" id="ARBA00023170"/>
    </source>
</evidence>
<dbReference type="InterPro" id="IPR011009">
    <property type="entry name" value="Kinase-like_dom_sf"/>
</dbReference>
<dbReference type="Gene3D" id="1.10.510.10">
    <property type="entry name" value="Transferase(Phosphotransferase) domain 1"/>
    <property type="match status" value="1"/>
</dbReference>
<evidence type="ECO:0000256" key="10">
    <source>
        <dbReference type="ARBA" id="ARBA00022741"/>
    </source>
</evidence>
<keyword evidence="13 18" id="KW-1133">Transmembrane helix</keyword>
<dbReference type="SMART" id="SM00220">
    <property type="entry name" value="S_TKc"/>
    <property type="match status" value="1"/>
</dbReference>
<feature type="domain" description="Gnk2-homologous" evidence="20">
    <location>
        <begin position="41"/>
        <end position="146"/>
    </location>
</feature>
<dbReference type="PROSITE" id="PS00107">
    <property type="entry name" value="PROTEIN_KINASE_ATP"/>
    <property type="match status" value="1"/>
</dbReference>
<evidence type="ECO:0000256" key="3">
    <source>
        <dbReference type="ARBA" id="ARBA00010217"/>
    </source>
</evidence>
<feature type="binding site" evidence="17">
    <location>
        <position position="394"/>
    </location>
    <ligand>
        <name>ATP</name>
        <dbReference type="ChEBI" id="CHEBI:30616"/>
    </ligand>
</feature>
<dbReference type="PANTHER" id="PTHR27002:SF589">
    <property type="entry name" value="CYSTEINE-RICH RECEPTOR-KINASE-LIKE PROTEIN"/>
    <property type="match status" value="1"/>
</dbReference>
<name>A0A072VPM5_MEDTR</name>
<evidence type="ECO:0000256" key="12">
    <source>
        <dbReference type="ARBA" id="ARBA00022840"/>
    </source>
</evidence>
<comment type="subcellular location">
    <subcellularLocation>
        <location evidence="1">Cell membrane</location>
        <topology evidence="1">Single-pass type I membrane protein</topology>
    </subcellularLocation>
</comment>
<keyword evidence="8" id="KW-0732">Signal</keyword>
<evidence type="ECO:0000313" key="21">
    <source>
        <dbReference type="EMBL" id="KEH43954.1"/>
    </source>
</evidence>
<keyword evidence="6" id="KW-0808">Transferase</keyword>
<evidence type="ECO:0000256" key="11">
    <source>
        <dbReference type="ARBA" id="ARBA00022777"/>
    </source>
</evidence>
<reference evidence="21 23" key="2">
    <citation type="journal article" date="2014" name="BMC Genomics">
        <title>An improved genome release (version Mt4.0) for the model legume Medicago truncatula.</title>
        <authorList>
            <person name="Tang H."/>
            <person name="Krishnakumar V."/>
            <person name="Bidwell S."/>
            <person name="Rosen B."/>
            <person name="Chan A."/>
            <person name="Zhou S."/>
            <person name="Gentzbittel L."/>
            <person name="Childs K.L."/>
            <person name="Yandell M."/>
            <person name="Gundlach H."/>
            <person name="Mayer K.F."/>
            <person name="Schwartz D.C."/>
            <person name="Town C.D."/>
        </authorList>
    </citation>
    <scope>GENOME REANNOTATION</scope>
    <source>
        <strain evidence="21">A17</strain>
        <strain evidence="22 23">cv. Jemalong A17</strain>
    </source>
</reference>
<dbReference type="GO" id="GO:0005886">
    <property type="term" value="C:plasma membrane"/>
    <property type="evidence" value="ECO:0000318"/>
    <property type="project" value="GO_Central"/>
</dbReference>
<evidence type="ECO:0000256" key="18">
    <source>
        <dbReference type="SAM" id="Phobius"/>
    </source>
</evidence>
<dbReference type="PANTHER" id="PTHR27002">
    <property type="entry name" value="RECEPTOR-LIKE SERINE/THREONINE-PROTEIN KINASE SD1-8"/>
    <property type="match status" value="1"/>
</dbReference>
<dbReference type="PROSITE" id="PS50011">
    <property type="entry name" value="PROTEIN_KINASE_DOM"/>
    <property type="match status" value="1"/>
</dbReference>
<dbReference type="InterPro" id="IPR001245">
    <property type="entry name" value="Ser-Thr/Tyr_kinase_cat_dom"/>
</dbReference>
<dbReference type="EMBL" id="CM001217">
    <property type="protein sequence ID" value="KEH43954.1"/>
    <property type="molecule type" value="Genomic_DNA"/>
</dbReference>
<keyword evidence="11" id="KW-0418">Kinase</keyword>
<evidence type="ECO:0000256" key="17">
    <source>
        <dbReference type="PROSITE-ProRule" id="PRU10141"/>
    </source>
</evidence>
<dbReference type="GO" id="GO:0005524">
    <property type="term" value="F:ATP binding"/>
    <property type="evidence" value="ECO:0007669"/>
    <property type="project" value="UniProtKB-UniRule"/>
</dbReference>
<evidence type="ECO:0000256" key="6">
    <source>
        <dbReference type="ARBA" id="ARBA00022679"/>
    </source>
</evidence>
<keyword evidence="7 18" id="KW-0812">Transmembrane</keyword>
<dbReference type="SUPFAM" id="SSF56112">
    <property type="entry name" value="Protein kinase-like (PK-like)"/>
    <property type="match status" value="1"/>
</dbReference>
<dbReference type="HOGENOM" id="CLU_000288_35_2_1"/>
<evidence type="ECO:0000256" key="1">
    <source>
        <dbReference type="ARBA" id="ARBA00004251"/>
    </source>
</evidence>
<comment type="similarity">
    <text evidence="3">In the C-terminal section; belongs to the protein kinase superfamily. Ser/Thr protein kinase family.</text>
</comment>
<evidence type="ECO:0000256" key="7">
    <source>
        <dbReference type="ARBA" id="ARBA00022692"/>
    </source>
</evidence>